<dbReference type="GeneID" id="82202429"/>
<dbReference type="EMBL" id="MPJZ01000068">
    <property type="protein sequence ID" value="OLU44437.1"/>
    <property type="molecule type" value="Genomic_DNA"/>
</dbReference>
<name>A0A1Q9YJ60_9FIRM</name>
<protein>
    <submittedName>
        <fullName evidence="5">Nuclease</fullName>
    </submittedName>
</protein>
<sequence length="93" mass="10450">MLEKEIERKLVKEVRKKGGLCIKFSSPGLDGVPDRMVLLPDGILAFIELKAPGQKPRKQQVRRMQQFEKLGFRCFVLDNMDGIGGMIDAICSS</sequence>
<keyword evidence="2" id="KW-0540">Nuclease</keyword>
<dbReference type="InterPro" id="IPR014883">
    <property type="entry name" value="VRR_NUC"/>
</dbReference>
<organism evidence="5 6">
    <name type="scientific">Faecalibaculum rodentium</name>
    <dbReference type="NCBI Taxonomy" id="1702221"/>
    <lineage>
        <taxon>Bacteria</taxon>
        <taxon>Bacillati</taxon>
        <taxon>Bacillota</taxon>
        <taxon>Erysipelotrichia</taxon>
        <taxon>Erysipelotrichales</taxon>
        <taxon>Erysipelotrichaceae</taxon>
        <taxon>Faecalibaculum</taxon>
    </lineage>
</organism>
<evidence type="ECO:0000256" key="3">
    <source>
        <dbReference type="ARBA" id="ARBA00022801"/>
    </source>
</evidence>
<dbReference type="GO" id="GO:0004518">
    <property type="term" value="F:nuclease activity"/>
    <property type="evidence" value="ECO:0007669"/>
    <property type="project" value="UniProtKB-KW"/>
</dbReference>
<evidence type="ECO:0000256" key="1">
    <source>
        <dbReference type="ARBA" id="ARBA00001946"/>
    </source>
</evidence>
<proteinExistence type="predicted"/>
<dbReference type="RefSeq" id="WP_075818679.1">
    <property type="nucleotide sequence ID" value="NZ_MPJZ01000068.1"/>
</dbReference>
<dbReference type="InterPro" id="IPR011856">
    <property type="entry name" value="tRNA_endonuc-like_dom_sf"/>
</dbReference>
<reference evidence="5 6" key="1">
    <citation type="submission" date="2016-11" db="EMBL/GenBank/DDBJ databases">
        <title>Description of two novel members of the family Erysipelotrichaceae: Ileibacterium lipovorans gen. nov., sp. nov. and Dubosiella newyorkensis, gen. nov., sp. nov.</title>
        <authorList>
            <person name="Cox L.M."/>
            <person name="Sohn J."/>
            <person name="Tyrrell K.L."/>
            <person name="Citron D.M."/>
            <person name="Lawson P.A."/>
            <person name="Patel N.B."/>
            <person name="Iizumi T."/>
            <person name="Perez-Perez G.I."/>
            <person name="Goldstein E.J."/>
            <person name="Blaser M.J."/>
        </authorList>
    </citation>
    <scope>NUCLEOTIDE SEQUENCE [LARGE SCALE GENOMIC DNA]</scope>
    <source>
        <strain evidence="5 6">NYU-BL-K8</strain>
    </source>
</reference>
<evidence type="ECO:0000313" key="6">
    <source>
        <dbReference type="Proteomes" id="UP000186758"/>
    </source>
</evidence>
<comment type="caution">
    <text evidence="5">The sequence shown here is derived from an EMBL/GenBank/DDBJ whole genome shotgun (WGS) entry which is preliminary data.</text>
</comment>
<evidence type="ECO:0000313" key="5">
    <source>
        <dbReference type="EMBL" id="OLU44437.1"/>
    </source>
</evidence>
<dbReference type="AlphaFoldDB" id="A0A1Q9YJ60"/>
<comment type="cofactor">
    <cofactor evidence="1">
        <name>Mg(2+)</name>
        <dbReference type="ChEBI" id="CHEBI:18420"/>
    </cofactor>
</comment>
<evidence type="ECO:0000256" key="2">
    <source>
        <dbReference type="ARBA" id="ARBA00022722"/>
    </source>
</evidence>
<dbReference type="GO" id="GO:0016788">
    <property type="term" value="F:hydrolase activity, acting on ester bonds"/>
    <property type="evidence" value="ECO:0007669"/>
    <property type="project" value="InterPro"/>
</dbReference>
<dbReference type="GO" id="GO:0003676">
    <property type="term" value="F:nucleic acid binding"/>
    <property type="evidence" value="ECO:0007669"/>
    <property type="project" value="InterPro"/>
</dbReference>
<dbReference type="SMART" id="SM00990">
    <property type="entry name" value="VRR_NUC"/>
    <property type="match status" value="1"/>
</dbReference>
<keyword evidence="3" id="KW-0378">Hydrolase</keyword>
<gene>
    <name evidence="5" type="ORF">BO223_08255</name>
</gene>
<feature type="domain" description="VRR-NUC" evidence="4">
    <location>
        <begin position="1"/>
        <end position="81"/>
    </location>
</feature>
<dbReference type="Proteomes" id="UP000186758">
    <property type="component" value="Unassembled WGS sequence"/>
</dbReference>
<dbReference type="Gene3D" id="3.40.1350.10">
    <property type="match status" value="1"/>
</dbReference>
<accession>A0A1Q9YJ60</accession>
<evidence type="ECO:0000259" key="4">
    <source>
        <dbReference type="SMART" id="SM00990"/>
    </source>
</evidence>